<proteinExistence type="inferred from homology"/>
<dbReference type="Gene3D" id="3.40.640.10">
    <property type="entry name" value="Type I PLP-dependent aspartate aminotransferase-like (Major domain)"/>
    <property type="match status" value="1"/>
</dbReference>
<dbReference type="PANTHER" id="PTHR43094">
    <property type="entry name" value="AMINOTRANSFERASE"/>
    <property type="match status" value="1"/>
</dbReference>
<comment type="similarity">
    <text evidence="2 6">Belongs to the class-III pyridoxal-phosphate-dependent aminotransferase family.</text>
</comment>
<keyword evidence="4 7" id="KW-0808">Transferase</keyword>
<dbReference type="AlphaFoldDB" id="A0A2U7P5F5"/>
<dbReference type="InterPro" id="IPR049704">
    <property type="entry name" value="Aminotrans_3_PPA_site"/>
</dbReference>
<keyword evidence="5 6" id="KW-0663">Pyridoxal phosphate</keyword>
<evidence type="ECO:0000256" key="5">
    <source>
        <dbReference type="ARBA" id="ARBA00022898"/>
    </source>
</evidence>
<dbReference type="Pfam" id="PF00202">
    <property type="entry name" value="Aminotran_3"/>
    <property type="match status" value="1"/>
</dbReference>
<evidence type="ECO:0000313" key="7">
    <source>
        <dbReference type="EMBL" id="ATW63167.1"/>
    </source>
</evidence>
<comment type="cofactor">
    <cofactor evidence="1">
        <name>pyridoxal 5'-phosphate</name>
        <dbReference type="ChEBI" id="CHEBI:597326"/>
    </cofactor>
</comment>
<sequence length="452" mass="48355">MKDSNFLNENNARHMWHPMGHPGAMQEHPPRIISSAQGSTITDMDGQTVVDGVGGLWCVNVGYSCEPIKKAIADQLQVLPYYSAFAGTSNEPAIELSYELREMFKPDGMGRAFFTSGGSDAVETALRLARQYHKVRGEASRTKFLSLKKGYHGTHFGGASVNGNNRFRINYEPLLPGCFHIPSPYPYRNPFNETDPAKLAQLCAAAMVDEIEFQGANTIAAFIMEPIQGAGGVIVPDATFMGLMRDICTRYGILMIADEVITGFGRTGDWSGSRHWGVQPDMMTMAKGITSGYFPFGACMVSEAVAEVFETGDPDMAAIFHGYTYSAHPVGSAAALACIRETQRMKINENAAPRGDQLFKGLLALKEKHSIVGDVRGGHGLMAAVELVSDPGTKAAAAPGTVAKAFNTAYDAGAMVRIGGNNLLMSPPLIITEGEVDVILSALDAGLTAASS</sequence>
<dbReference type="FunFam" id="3.40.640.10:FF:000014">
    <property type="entry name" value="Adenosylmethionine-8-amino-7-oxononanoate aminotransferase, probable"/>
    <property type="match status" value="1"/>
</dbReference>
<evidence type="ECO:0000256" key="3">
    <source>
        <dbReference type="ARBA" id="ARBA00022576"/>
    </source>
</evidence>
<evidence type="ECO:0000256" key="1">
    <source>
        <dbReference type="ARBA" id="ARBA00001933"/>
    </source>
</evidence>
<protein>
    <submittedName>
        <fullName evidence="7">Amine transferase</fullName>
    </submittedName>
</protein>
<dbReference type="GO" id="GO:0008483">
    <property type="term" value="F:transaminase activity"/>
    <property type="evidence" value="ECO:0007669"/>
    <property type="project" value="UniProtKB-KW"/>
</dbReference>
<dbReference type="EMBL" id="MF158204">
    <property type="protein sequence ID" value="ATW63167.1"/>
    <property type="molecule type" value="Genomic_DNA"/>
</dbReference>
<evidence type="ECO:0000256" key="2">
    <source>
        <dbReference type="ARBA" id="ARBA00008954"/>
    </source>
</evidence>
<dbReference type="NCBIfam" id="NF005683">
    <property type="entry name" value="PRK07481.1"/>
    <property type="match status" value="1"/>
</dbReference>
<dbReference type="InterPro" id="IPR015421">
    <property type="entry name" value="PyrdxlP-dep_Trfase_major"/>
</dbReference>
<dbReference type="CDD" id="cd00610">
    <property type="entry name" value="OAT_like"/>
    <property type="match status" value="1"/>
</dbReference>
<accession>A0A2U7P5F5</accession>
<dbReference type="InterPro" id="IPR015424">
    <property type="entry name" value="PyrdxlP-dep_Trfase"/>
</dbReference>
<dbReference type="InterPro" id="IPR005814">
    <property type="entry name" value="Aminotrans_3"/>
</dbReference>
<reference evidence="7" key="1">
    <citation type="submission" date="2017-05" db="EMBL/GenBank/DDBJ databases">
        <title>Successful screening and characterization of amine transferases identfied by fuctional metagenomics in chronically polluted sites.</title>
        <authorList>
            <person name="Navarro-Fernandez J."/>
            <person name="Coscolin C."/>
            <person name="Bargiela R."/>
            <person name="Gertler C."/>
            <person name="Chernikova T.N."/>
            <person name="Garcia-Moyano A."/>
            <person name="Bjerga G.E."/>
            <person name="Golyshina O.V."/>
            <person name="Yakimov M.M."/>
            <person name="Golyshin P.N."/>
            <person name="Ferrer M."/>
        </authorList>
    </citation>
    <scope>NUCLEOTIDE SEQUENCE</scope>
</reference>
<dbReference type="GO" id="GO:0030170">
    <property type="term" value="F:pyridoxal phosphate binding"/>
    <property type="evidence" value="ECO:0007669"/>
    <property type="project" value="InterPro"/>
</dbReference>
<dbReference type="PIRSF" id="PIRSF000521">
    <property type="entry name" value="Transaminase_4ab_Lys_Orn"/>
    <property type="match status" value="1"/>
</dbReference>
<dbReference type="PROSITE" id="PS00600">
    <property type="entry name" value="AA_TRANSFER_CLASS_3"/>
    <property type="match status" value="1"/>
</dbReference>
<dbReference type="Gene3D" id="3.90.1150.10">
    <property type="entry name" value="Aspartate Aminotransferase, domain 1"/>
    <property type="match status" value="1"/>
</dbReference>
<evidence type="ECO:0000256" key="6">
    <source>
        <dbReference type="RuleBase" id="RU003560"/>
    </source>
</evidence>
<keyword evidence="3" id="KW-0032">Aminotransferase</keyword>
<dbReference type="SUPFAM" id="SSF53383">
    <property type="entry name" value="PLP-dependent transferases"/>
    <property type="match status" value="1"/>
</dbReference>
<organism evidence="7">
    <name type="scientific">uncultured Rhodobacteraceae bacterium</name>
    <dbReference type="NCBI Taxonomy" id="157276"/>
    <lineage>
        <taxon>Bacteria</taxon>
        <taxon>Pseudomonadati</taxon>
        <taxon>Pseudomonadota</taxon>
        <taxon>Alphaproteobacteria</taxon>
        <taxon>Rhodobacterales</taxon>
        <taxon>Paracoccaceae</taxon>
        <taxon>environmental samples</taxon>
    </lineage>
</organism>
<name>A0A2U7P5F5_9RHOB</name>
<dbReference type="PANTHER" id="PTHR43094:SF1">
    <property type="entry name" value="AMINOTRANSFERASE CLASS-III"/>
    <property type="match status" value="1"/>
</dbReference>
<evidence type="ECO:0000256" key="4">
    <source>
        <dbReference type="ARBA" id="ARBA00022679"/>
    </source>
</evidence>
<dbReference type="InterPro" id="IPR015422">
    <property type="entry name" value="PyrdxlP-dep_Trfase_small"/>
</dbReference>